<reference evidence="1 2" key="1">
    <citation type="submission" date="2019-02" db="EMBL/GenBank/DDBJ databases">
        <title>Sequencing the genomes of 1000 actinobacteria strains.</title>
        <authorList>
            <person name="Klenk H.-P."/>
        </authorList>
    </citation>
    <scope>NUCLEOTIDE SEQUENCE [LARGE SCALE GENOMIC DNA]</scope>
    <source>
        <strain evidence="1 2">DSM 17364</strain>
    </source>
</reference>
<comment type="caution">
    <text evidence="1">The sequence shown here is derived from an EMBL/GenBank/DDBJ whole genome shotgun (WGS) entry which is preliminary data.</text>
</comment>
<protein>
    <submittedName>
        <fullName evidence="1">Uncharacterized protein</fullName>
    </submittedName>
</protein>
<organism evidence="1 2">
    <name type="scientific">Zhihengliuella halotolerans</name>
    <dbReference type="NCBI Taxonomy" id="370736"/>
    <lineage>
        <taxon>Bacteria</taxon>
        <taxon>Bacillati</taxon>
        <taxon>Actinomycetota</taxon>
        <taxon>Actinomycetes</taxon>
        <taxon>Micrococcales</taxon>
        <taxon>Micrococcaceae</taxon>
        <taxon>Zhihengliuella</taxon>
    </lineage>
</organism>
<accession>A0A4Q8AFS3</accession>
<dbReference type="EMBL" id="SHLA01000001">
    <property type="protein sequence ID" value="RZU63197.1"/>
    <property type="molecule type" value="Genomic_DNA"/>
</dbReference>
<gene>
    <name evidence="1" type="ORF">EV380_2809</name>
</gene>
<evidence type="ECO:0000313" key="1">
    <source>
        <dbReference type="EMBL" id="RZU63197.1"/>
    </source>
</evidence>
<sequence length="91" mass="9866">MLAELVKYYREHRPSMPGEAEASIVIAVAAAVVASARAAGTHWIMGAKGWPVLADRDGRERFDALCAAYDSVYRNGEHPLVLLDHTFPASA</sequence>
<name>A0A4Q8AFS3_9MICC</name>
<dbReference type="RefSeq" id="WP_130451634.1">
    <property type="nucleotide sequence ID" value="NZ_SHLA01000001.1"/>
</dbReference>
<proteinExistence type="predicted"/>
<dbReference type="Proteomes" id="UP000292685">
    <property type="component" value="Unassembled WGS sequence"/>
</dbReference>
<keyword evidence="2" id="KW-1185">Reference proteome</keyword>
<evidence type="ECO:0000313" key="2">
    <source>
        <dbReference type="Proteomes" id="UP000292685"/>
    </source>
</evidence>
<dbReference type="AlphaFoldDB" id="A0A4Q8AFS3"/>